<keyword evidence="1" id="KW-0680">Restriction system</keyword>
<keyword evidence="2" id="KW-0238">DNA-binding</keyword>
<evidence type="ECO:0000256" key="1">
    <source>
        <dbReference type="ARBA" id="ARBA00022747"/>
    </source>
</evidence>
<evidence type="ECO:0000313" key="3">
    <source>
        <dbReference type="EMBL" id="KKM00434.1"/>
    </source>
</evidence>
<proteinExistence type="predicted"/>
<evidence type="ECO:0008006" key="4">
    <source>
        <dbReference type="Google" id="ProtNLM"/>
    </source>
</evidence>
<dbReference type="InterPro" id="IPR051212">
    <property type="entry name" value="Type-I_RE_S_subunit"/>
</dbReference>
<dbReference type="SUPFAM" id="SSF116734">
    <property type="entry name" value="DNA methylase specificity domain"/>
    <property type="match status" value="2"/>
</dbReference>
<evidence type="ECO:0000256" key="2">
    <source>
        <dbReference type="ARBA" id="ARBA00023125"/>
    </source>
</evidence>
<organism evidence="3">
    <name type="scientific">marine sediment metagenome</name>
    <dbReference type="NCBI Taxonomy" id="412755"/>
    <lineage>
        <taxon>unclassified sequences</taxon>
        <taxon>metagenomes</taxon>
        <taxon>ecological metagenomes</taxon>
    </lineage>
</organism>
<dbReference type="Gene3D" id="3.90.220.20">
    <property type="entry name" value="DNA methylase specificity domains"/>
    <property type="match status" value="2"/>
</dbReference>
<dbReference type="InterPro" id="IPR044946">
    <property type="entry name" value="Restrct_endonuc_typeI_TRD_sf"/>
</dbReference>
<name>A0A0F9GNQ3_9ZZZZ</name>
<gene>
    <name evidence="3" type="ORF">LCGC14_1804470</name>
</gene>
<dbReference type="GO" id="GO:0009307">
    <property type="term" value="P:DNA restriction-modification system"/>
    <property type="evidence" value="ECO:0007669"/>
    <property type="project" value="UniProtKB-KW"/>
</dbReference>
<accession>A0A0F9GNQ3</accession>
<protein>
    <recommendedName>
        <fullName evidence="4">Type I restriction modification DNA specificity domain-containing protein</fullName>
    </recommendedName>
</protein>
<dbReference type="PANTHER" id="PTHR43140:SF1">
    <property type="entry name" value="TYPE I RESTRICTION ENZYME ECOKI SPECIFICITY SUBUNIT"/>
    <property type="match status" value="1"/>
</dbReference>
<sequence>MSLQVINGHKTKLCGVPSYWTQTKMRRAVGQYQLAKNEEPNPVVLSLTKTGVRVKTDLAFGKSTENYVGHQIVEPGQFVFTPRDFDATPILCGLSPTRGCISNLYMVFDVAEGIHPRFLEYYFWGLKHGYDYFSKLSHGMRYSFNREQFERIPLVFPDHAKQEEIVHFLDRETSRIDDLIAEKGNFIALLQEKRVAEVYHAVTNGLDADAPMKPSGANWLGDVPRHWDAIRLGVLFREADRRGDPDLPVLSVSIHNGVSSEEIADEDRARKVALSEDRSVYQGVMPGDLVYNMMRAWQGGFGAVATEGLVSPAYVVARPITDARTKFIELQLRTPQAVEEMRRYSKGIADFRMRLYWEHFRNVRVALPPLAEQDAILAKINRETSRIDGIIKETERSIELLKEKRSALITAVVTGKIDVRSAA</sequence>
<comment type="caution">
    <text evidence="3">The sequence shown here is derived from an EMBL/GenBank/DDBJ whole genome shotgun (WGS) entry which is preliminary data.</text>
</comment>
<dbReference type="GO" id="GO:0003677">
    <property type="term" value="F:DNA binding"/>
    <property type="evidence" value="ECO:0007669"/>
    <property type="project" value="UniProtKB-KW"/>
</dbReference>
<reference evidence="3" key="1">
    <citation type="journal article" date="2015" name="Nature">
        <title>Complex archaea that bridge the gap between prokaryotes and eukaryotes.</title>
        <authorList>
            <person name="Spang A."/>
            <person name="Saw J.H."/>
            <person name="Jorgensen S.L."/>
            <person name="Zaremba-Niedzwiedzka K."/>
            <person name="Martijn J."/>
            <person name="Lind A.E."/>
            <person name="van Eijk R."/>
            <person name="Schleper C."/>
            <person name="Guy L."/>
            <person name="Ettema T.J."/>
        </authorList>
    </citation>
    <scope>NUCLEOTIDE SEQUENCE</scope>
</reference>
<dbReference type="EMBL" id="LAZR01017435">
    <property type="protein sequence ID" value="KKM00434.1"/>
    <property type="molecule type" value="Genomic_DNA"/>
</dbReference>
<dbReference type="AlphaFoldDB" id="A0A0F9GNQ3"/>
<dbReference type="PANTHER" id="PTHR43140">
    <property type="entry name" value="TYPE-1 RESTRICTION ENZYME ECOKI SPECIFICITY PROTEIN"/>
    <property type="match status" value="1"/>
</dbReference>